<evidence type="ECO:0000256" key="1">
    <source>
        <dbReference type="SAM" id="MobiDB-lite"/>
    </source>
</evidence>
<keyword evidence="2" id="KW-1133">Transmembrane helix</keyword>
<dbReference type="RefSeq" id="WP_121484129.1">
    <property type="nucleotide sequence ID" value="NZ_QQXL01000001.1"/>
</dbReference>
<keyword evidence="4" id="KW-1185">Reference proteome</keyword>
<evidence type="ECO:0000313" key="3">
    <source>
        <dbReference type="EMBL" id="RKW71868.1"/>
    </source>
</evidence>
<keyword evidence="2" id="KW-0812">Transmembrane</keyword>
<feature type="region of interest" description="Disordered" evidence="1">
    <location>
        <begin position="445"/>
        <end position="491"/>
    </location>
</feature>
<dbReference type="AlphaFoldDB" id="A0A496PMW1"/>
<accession>A0A496PMW1</accession>
<protein>
    <submittedName>
        <fullName evidence="3">Uncharacterized protein</fullName>
    </submittedName>
</protein>
<feature type="transmembrane region" description="Helical" evidence="2">
    <location>
        <begin position="180"/>
        <end position="200"/>
    </location>
</feature>
<evidence type="ECO:0000313" key="4">
    <source>
        <dbReference type="Proteomes" id="UP000273119"/>
    </source>
</evidence>
<proteinExistence type="predicted"/>
<evidence type="ECO:0000256" key="2">
    <source>
        <dbReference type="SAM" id="Phobius"/>
    </source>
</evidence>
<feature type="compositionally biased region" description="Basic and acidic residues" evidence="1">
    <location>
        <begin position="345"/>
        <end position="360"/>
    </location>
</feature>
<keyword evidence="2" id="KW-0472">Membrane</keyword>
<feature type="region of interest" description="Disordered" evidence="1">
    <location>
        <begin position="292"/>
        <end position="425"/>
    </location>
</feature>
<sequence length="786" mass="81553">MRRILSLLLLLMGAVGIVWGIGQVTFLAPAATLTAAVPSGVGQAPVTLITQAVRDTTGNGAKLSIRAEGEFLSVVGRQDDVDAWIGDSAANVISGVDTDSHVLKVEQRPGQESSPNPAGSDLWVSEEKHQGAWDGATWTAPADGDWTLMLATDGTSAAPMDISMTWDNPQATTASKWSRAILPLVAGIFLIALAVAIYFGGKKNKRRGGSDRDPAAPRTGQLRQVTVADPAAAAPSMIDARNRELGQDPAWDETQIGGFTAVPPSEAGASDEPAAPLTRRQMRDMERRGIHTGQLAQVPSADEPGDGGGPGLGAGVGAGANLGTAASEDRTATHPVVADGDDATSAEKEESVQTDSKDDSDTPDDDQPGGSSGPKPWQRPGSPVEGTSGNQSAPKPWQRPGNPAGTDPAENTAAPQGKPNPLQRRLRVVGGAVLATVALTLPGTPAWAETASPSPSESVTAPASSGAASSSPAGSASPSGSASESAAPTGEPVVVDAQLQRILTSVSAAAKEGDEAKDAKLLESRFTGKALELRKGYYDALKKKAKFADNAVPPISASPIRAAAVTTTKDWPRLMMVLTQGEGQTYPVAITLEQENARSNYKVLEAVPMVPEATFPGAAVGSSGVTTETATAGRLVATPAETLDGFADWLKDEKSSWAGKFENNVFVTQWRAKTAESRKELESDKQKGSFDMDFSVDSDATRVLTTPKGGSLVSGYITQTTTASAQKDGKITLPSPAKEFAGTGSTDKKVVTTYRMPVFFHIPAAGSGEKISLVGNSYMIESVELR</sequence>
<feature type="compositionally biased region" description="Low complexity" evidence="1">
    <location>
        <begin position="460"/>
        <end position="491"/>
    </location>
</feature>
<feature type="region of interest" description="Disordered" evidence="1">
    <location>
        <begin position="250"/>
        <end position="276"/>
    </location>
</feature>
<dbReference type="EMBL" id="QQXL01000001">
    <property type="protein sequence ID" value="RKW71868.1"/>
    <property type="molecule type" value="Genomic_DNA"/>
</dbReference>
<dbReference type="Proteomes" id="UP000273119">
    <property type="component" value="Unassembled WGS sequence"/>
</dbReference>
<gene>
    <name evidence="3" type="ORF">DWQ67_03295</name>
</gene>
<name>A0A496PMW1_9MICC</name>
<feature type="region of interest" description="Disordered" evidence="1">
    <location>
        <begin position="203"/>
        <end position="235"/>
    </location>
</feature>
<comment type="caution">
    <text evidence="3">The sequence shown here is derived from an EMBL/GenBank/DDBJ whole genome shotgun (WGS) entry which is preliminary data.</text>
</comment>
<feature type="compositionally biased region" description="Gly residues" evidence="1">
    <location>
        <begin position="306"/>
        <end position="320"/>
    </location>
</feature>
<organism evidence="3 4">
    <name type="scientific">Galactobacter caseinivorans</name>
    <dbReference type="NCBI Taxonomy" id="2676123"/>
    <lineage>
        <taxon>Bacteria</taxon>
        <taxon>Bacillati</taxon>
        <taxon>Actinomycetota</taxon>
        <taxon>Actinomycetes</taxon>
        <taxon>Micrococcales</taxon>
        <taxon>Micrococcaceae</taxon>
        <taxon>Galactobacter</taxon>
    </lineage>
</organism>
<reference evidence="3 4" key="1">
    <citation type="submission" date="2018-07" db="EMBL/GenBank/DDBJ databases">
        <title>Arthrobacter sp. nov., isolated from raw cow's milk with high bacterial count.</title>
        <authorList>
            <person name="Hahne J."/>
            <person name="Isele D."/>
            <person name="Lipski A."/>
        </authorList>
    </citation>
    <scope>NUCLEOTIDE SEQUENCE [LARGE SCALE GENOMIC DNA]</scope>
    <source>
        <strain evidence="3 4">JZ R-183</strain>
    </source>
</reference>